<keyword evidence="2" id="KW-1185">Reference proteome</keyword>
<organism evidence="1 2">
    <name type="scientific">Elysia crispata</name>
    <name type="common">lettuce slug</name>
    <dbReference type="NCBI Taxonomy" id="231223"/>
    <lineage>
        <taxon>Eukaryota</taxon>
        <taxon>Metazoa</taxon>
        <taxon>Spiralia</taxon>
        <taxon>Lophotrochozoa</taxon>
        <taxon>Mollusca</taxon>
        <taxon>Gastropoda</taxon>
        <taxon>Heterobranchia</taxon>
        <taxon>Euthyneura</taxon>
        <taxon>Panpulmonata</taxon>
        <taxon>Sacoglossa</taxon>
        <taxon>Placobranchoidea</taxon>
        <taxon>Plakobranchidae</taxon>
        <taxon>Elysia</taxon>
    </lineage>
</organism>
<evidence type="ECO:0000313" key="1">
    <source>
        <dbReference type="EMBL" id="KAK3738208.1"/>
    </source>
</evidence>
<reference evidence="1" key="1">
    <citation type="journal article" date="2023" name="G3 (Bethesda)">
        <title>A reference genome for the long-term kleptoplast-retaining sea slug Elysia crispata morphotype clarki.</title>
        <authorList>
            <person name="Eastman K.E."/>
            <person name="Pendleton A.L."/>
            <person name="Shaikh M.A."/>
            <person name="Suttiyut T."/>
            <person name="Ogas R."/>
            <person name="Tomko P."/>
            <person name="Gavelis G."/>
            <person name="Widhalm J.R."/>
            <person name="Wisecaver J.H."/>
        </authorList>
    </citation>
    <scope>NUCLEOTIDE SEQUENCE</scope>
    <source>
        <strain evidence="1">ECLA1</strain>
    </source>
</reference>
<gene>
    <name evidence="1" type="ORF">RRG08_039619</name>
</gene>
<proteinExistence type="predicted"/>
<dbReference type="Proteomes" id="UP001283361">
    <property type="component" value="Unassembled WGS sequence"/>
</dbReference>
<accession>A0AAE0Y9U0</accession>
<evidence type="ECO:0000313" key="2">
    <source>
        <dbReference type="Proteomes" id="UP001283361"/>
    </source>
</evidence>
<dbReference type="EMBL" id="JAWDGP010006599">
    <property type="protein sequence ID" value="KAK3738208.1"/>
    <property type="molecule type" value="Genomic_DNA"/>
</dbReference>
<protein>
    <submittedName>
        <fullName evidence="1">Uncharacterized protein</fullName>
    </submittedName>
</protein>
<dbReference type="AlphaFoldDB" id="A0AAE0Y9U0"/>
<sequence>MPGYYTGRCRLFTPRLTGHDSGAALYSSGLCLPAPRPGLTSHPSSRHLVQILPPTHPPGTSSKSYLPPILPFTLPIPTLAPLLVKPRASHWLSSASFSRGLFT</sequence>
<name>A0AAE0Y9U0_9GAST</name>
<comment type="caution">
    <text evidence="1">The sequence shown here is derived from an EMBL/GenBank/DDBJ whole genome shotgun (WGS) entry which is preliminary data.</text>
</comment>